<dbReference type="AlphaFoldDB" id="A0A1X6N8R1"/>
<feature type="region of interest" description="Disordered" evidence="1">
    <location>
        <begin position="226"/>
        <end position="274"/>
    </location>
</feature>
<evidence type="ECO:0000256" key="1">
    <source>
        <dbReference type="SAM" id="MobiDB-lite"/>
    </source>
</evidence>
<dbReference type="Proteomes" id="UP000194127">
    <property type="component" value="Unassembled WGS sequence"/>
</dbReference>
<proteinExistence type="predicted"/>
<sequence>MSTSHSPSPELEVPLRKSKKSKNQDGKSKSKKQVTSKEIIEEDSSSESELSYQPPAGSVLLKHDIDAGEFDWDSINDNENLELWVIRVPDALKPKYLQDVKIGTPASHSTSKLGTIEHKHTSYDIWSLGEDQEDSIGGAEVKGLSCLLPRKSKGGSLFQAPKSIARHIVVTTKAELPTPDPSSGSDAASPVYKNPPRYRYPPEVLKHRFMPMGSLVRTIGTPESMDIDQVEDMLDTKQDKVSPVANAQPEVAEVVKKKRKGDEERAKKSKKTKT</sequence>
<dbReference type="RefSeq" id="XP_024341694.1">
    <property type="nucleotide sequence ID" value="XM_024482584.1"/>
</dbReference>
<dbReference type="Pfam" id="PF08208">
    <property type="entry name" value="RNA_polI_A34"/>
    <property type="match status" value="1"/>
</dbReference>
<accession>A0A1X6N8R1</accession>
<dbReference type="OrthoDB" id="76224at2759"/>
<evidence type="ECO:0000313" key="2">
    <source>
        <dbReference type="EMBL" id="OSX64900.1"/>
    </source>
</evidence>
<keyword evidence="3" id="KW-1185">Reference proteome</keyword>
<protein>
    <submittedName>
        <fullName evidence="2">Uncharacterized protein</fullName>
    </submittedName>
</protein>
<dbReference type="GO" id="GO:0006360">
    <property type="term" value="P:transcription by RNA polymerase I"/>
    <property type="evidence" value="ECO:0007669"/>
    <property type="project" value="InterPro"/>
</dbReference>
<dbReference type="InterPro" id="IPR013240">
    <property type="entry name" value="DNA-dir_RNA_pol1_su_RPA34"/>
</dbReference>
<evidence type="ECO:0000313" key="3">
    <source>
        <dbReference type="Proteomes" id="UP000194127"/>
    </source>
</evidence>
<feature type="region of interest" description="Disordered" evidence="1">
    <location>
        <begin position="175"/>
        <end position="197"/>
    </location>
</feature>
<dbReference type="Gene3D" id="6.20.250.70">
    <property type="match status" value="1"/>
</dbReference>
<gene>
    <name evidence="2" type="ORF">POSPLADRAFT_1073242</name>
</gene>
<organism evidence="2 3">
    <name type="scientific">Postia placenta MAD-698-R-SB12</name>
    <dbReference type="NCBI Taxonomy" id="670580"/>
    <lineage>
        <taxon>Eukaryota</taxon>
        <taxon>Fungi</taxon>
        <taxon>Dikarya</taxon>
        <taxon>Basidiomycota</taxon>
        <taxon>Agaricomycotina</taxon>
        <taxon>Agaricomycetes</taxon>
        <taxon>Polyporales</taxon>
        <taxon>Adustoporiaceae</taxon>
        <taxon>Rhodonia</taxon>
    </lineage>
</organism>
<name>A0A1X6N8R1_9APHY</name>
<feature type="region of interest" description="Disordered" evidence="1">
    <location>
        <begin position="1"/>
        <end position="53"/>
    </location>
</feature>
<dbReference type="EMBL" id="KZ110593">
    <property type="protein sequence ID" value="OSX64900.1"/>
    <property type="molecule type" value="Genomic_DNA"/>
</dbReference>
<dbReference type="GeneID" id="36327533"/>
<feature type="compositionally biased region" description="Low complexity" evidence="1">
    <location>
        <begin position="181"/>
        <end position="190"/>
    </location>
</feature>
<reference evidence="2 3" key="1">
    <citation type="submission" date="2017-04" db="EMBL/GenBank/DDBJ databases">
        <title>Genome Sequence of the Model Brown-Rot Fungus Postia placenta SB12.</title>
        <authorList>
            <consortium name="DOE Joint Genome Institute"/>
            <person name="Gaskell J."/>
            <person name="Kersten P."/>
            <person name="Larrondo L.F."/>
            <person name="Canessa P."/>
            <person name="Martinez D."/>
            <person name="Hibbett D."/>
            <person name="Schmoll M."/>
            <person name="Kubicek C.P."/>
            <person name="Martinez A.T."/>
            <person name="Yadav J."/>
            <person name="Master E."/>
            <person name="Magnuson J.K."/>
            <person name="James T."/>
            <person name="Yaver D."/>
            <person name="Berka R."/>
            <person name="Labutti K."/>
            <person name="Lipzen A."/>
            <person name="Aerts A."/>
            <person name="Barry K."/>
            <person name="Henrissat B."/>
            <person name="Blanchette R."/>
            <person name="Grigoriev I."/>
            <person name="Cullen D."/>
        </authorList>
    </citation>
    <scope>NUCLEOTIDE SEQUENCE [LARGE SCALE GENOMIC DNA]</scope>
    <source>
        <strain evidence="2 3">MAD-698-R-SB12</strain>
    </source>
</reference>